<dbReference type="Proteomes" id="UP000008520">
    <property type="component" value="Chromosome"/>
</dbReference>
<keyword evidence="2" id="KW-1185">Reference proteome</keyword>
<dbReference type="PATRIC" id="fig|420890.5.peg.1104"/>
<dbReference type="KEGG" id="lgv:LCGL_1112"/>
<reference evidence="1 2" key="1">
    <citation type="journal article" date="2011" name="PLoS ONE">
        <title>Complete genome sequence and comparative analysis of the fish pathogen Lactococcus garvieae.</title>
        <authorList>
            <person name="Morita H."/>
            <person name="Toh H."/>
            <person name="Oshima K."/>
            <person name="Yoshizaki M."/>
            <person name="Kawanishi M."/>
            <person name="Nakaya K."/>
            <person name="Suzuki T."/>
            <person name="Miyauchi E."/>
            <person name="Ishii Y."/>
            <person name="Tanabe S."/>
            <person name="Murakami M."/>
            <person name="Hattori M."/>
        </authorList>
    </citation>
    <scope>NUCLEOTIDE SEQUENCE [LARGE SCALE GENOMIC DNA]</scope>
    <source>
        <strain evidence="1 2">Lg2</strain>
    </source>
</reference>
<dbReference type="HOGENOM" id="CLU_2523337_0_0_9"/>
<gene>
    <name evidence="1" type="ordered locus">LCGL_1112</name>
</gene>
<protein>
    <recommendedName>
        <fullName evidence="3">Phage-Barnase-EndoU-ColicinE5/D-RelE like nuclease 4 domain-containing protein</fullName>
    </recommendedName>
</protein>
<evidence type="ECO:0000313" key="1">
    <source>
        <dbReference type="EMBL" id="BAK60572.1"/>
    </source>
</evidence>
<dbReference type="RefSeq" id="WP_014024879.1">
    <property type="nucleotide sequence ID" value="NC_017490.1"/>
</dbReference>
<accession>F9VE21</accession>
<evidence type="ECO:0008006" key="3">
    <source>
        <dbReference type="Google" id="ProtNLM"/>
    </source>
</evidence>
<dbReference type="EMBL" id="AP009333">
    <property type="protein sequence ID" value="BAK60572.1"/>
    <property type="molecule type" value="Genomic_DNA"/>
</dbReference>
<name>F9VE21_LACGL</name>
<organism evidence="1 2">
    <name type="scientific">Lactococcus garvieae (strain Lg2)</name>
    <name type="common">Enterococcus seriolicida</name>
    <dbReference type="NCBI Taxonomy" id="420890"/>
    <lineage>
        <taxon>Bacteria</taxon>
        <taxon>Bacillati</taxon>
        <taxon>Bacillota</taxon>
        <taxon>Bacilli</taxon>
        <taxon>Lactobacillales</taxon>
        <taxon>Streptococcaceae</taxon>
        <taxon>Lactococcus</taxon>
    </lineage>
</organism>
<dbReference type="AlphaFoldDB" id="F9VE21"/>
<proteinExistence type="predicted"/>
<sequence length="84" mass="9909">MANQNNFREPNNKEFLILKSELDNIKALLKFINNKLLNKDIVIKTHTKEIIFKIESRNVLHLLGLSYKGGHKALWFDYKKKRIG</sequence>
<evidence type="ECO:0000313" key="2">
    <source>
        <dbReference type="Proteomes" id="UP000008520"/>
    </source>
</evidence>